<evidence type="ECO:0000313" key="1">
    <source>
        <dbReference type="EMBL" id="CAE6744518.1"/>
    </source>
</evidence>
<evidence type="ECO:0000313" key="2">
    <source>
        <dbReference type="Proteomes" id="UP000675880"/>
    </source>
</evidence>
<sequence>MTKQEAERRFAQGERLCYSARELGEELMGFAPEYILVDQQKFSKAKLSLDNHVYKNCEIDDCDVYYSGGQYELIDTHITNSRLILNHPAKGIYSAIQIFKTKSPGSRIVSE</sequence>
<comment type="caution">
    <text evidence="1">The sequence shown here is derived from an EMBL/GenBank/DDBJ whole genome shotgun (WGS) entry which is preliminary data.</text>
</comment>
<dbReference type="EMBL" id="CAJNBJ010000008">
    <property type="protein sequence ID" value="CAE6744518.1"/>
    <property type="molecule type" value="Genomic_DNA"/>
</dbReference>
<dbReference type="RefSeq" id="WP_213042137.1">
    <property type="nucleotide sequence ID" value="NZ_CAJNBJ010000008.1"/>
</dbReference>
<keyword evidence="2" id="KW-1185">Reference proteome</keyword>
<gene>
    <name evidence="1" type="ORF">NSPZN2_160074</name>
</gene>
<protein>
    <submittedName>
        <fullName evidence="1">Uncharacterized protein</fullName>
    </submittedName>
</protein>
<organism evidence="1 2">
    <name type="scientific">Nitrospira defluvii</name>
    <dbReference type="NCBI Taxonomy" id="330214"/>
    <lineage>
        <taxon>Bacteria</taxon>
        <taxon>Pseudomonadati</taxon>
        <taxon>Nitrospirota</taxon>
        <taxon>Nitrospiria</taxon>
        <taxon>Nitrospirales</taxon>
        <taxon>Nitrospiraceae</taxon>
        <taxon>Nitrospira</taxon>
    </lineage>
</organism>
<proteinExistence type="predicted"/>
<reference evidence="1 2" key="1">
    <citation type="submission" date="2021-02" db="EMBL/GenBank/DDBJ databases">
        <authorList>
            <person name="Han P."/>
        </authorList>
    </citation>
    <scope>NUCLEOTIDE SEQUENCE [LARGE SCALE GENOMIC DNA]</scope>
    <source>
        <strain evidence="1">Candidatus Nitrospira sp. ZN2</strain>
    </source>
</reference>
<accession>A0ABM8RBX4</accession>
<dbReference type="Proteomes" id="UP000675880">
    <property type="component" value="Unassembled WGS sequence"/>
</dbReference>
<name>A0ABM8RBX4_9BACT</name>